<evidence type="ECO:0000256" key="16">
    <source>
        <dbReference type="PROSITE-ProRule" id="PRU00209"/>
    </source>
</evidence>
<evidence type="ECO:0000313" key="20">
    <source>
        <dbReference type="EMBL" id="CAD2077832.1"/>
    </source>
</evidence>
<dbReference type="SMART" id="SM00874">
    <property type="entry name" value="B5"/>
    <property type="match status" value="1"/>
</dbReference>
<feature type="domain" description="TRNA-binding" evidence="17">
    <location>
        <begin position="39"/>
        <end position="153"/>
    </location>
</feature>
<feature type="binding site" evidence="15">
    <location>
        <position position="464"/>
    </location>
    <ligand>
        <name>Mg(2+)</name>
        <dbReference type="ChEBI" id="CHEBI:18420"/>
        <note>shared with alpha subunit</note>
    </ligand>
</feature>
<dbReference type="SMART" id="SM00873">
    <property type="entry name" value="B3_4"/>
    <property type="match status" value="1"/>
</dbReference>
<dbReference type="HAMAP" id="MF_00283">
    <property type="entry name" value="Phe_tRNA_synth_beta1"/>
    <property type="match status" value="1"/>
</dbReference>
<dbReference type="InterPro" id="IPR005147">
    <property type="entry name" value="tRNA_synthase_B5-dom"/>
</dbReference>
<dbReference type="Gene3D" id="2.40.50.140">
    <property type="entry name" value="Nucleic acid-binding proteins"/>
    <property type="match status" value="1"/>
</dbReference>
<keyword evidence="6 15" id="KW-0436">Ligase</keyword>
<feature type="binding site" evidence="15">
    <location>
        <position position="458"/>
    </location>
    <ligand>
        <name>Mg(2+)</name>
        <dbReference type="ChEBI" id="CHEBI:18420"/>
        <note>shared with alpha subunit</note>
    </ligand>
</feature>
<keyword evidence="7 15" id="KW-0479">Metal-binding</keyword>
<feature type="domain" description="FDX-ACB" evidence="18">
    <location>
        <begin position="707"/>
        <end position="799"/>
    </location>
</feature>
<keyword evidence="12 15" id="KW-0648">Protein biosynthesis</keyword>
<dbReference type="SUPFAM" id="SSF54991">
    <property type="entry name" value="Anticodon-binding domain of PheRS"/>
    <property type="match status" value="1"/>
</dbReference>
<dbReference type="PROSITE" id="PS50886">
    <property type="entry name" value="TRBD"/>
    <property type="match status" value="1"/>
</dbReference>
<dbReference type="InterPro" id="IPR009061">
    <property type="entry name" value="DNA-bd_dom_put_sf"/>
</dbReference>
<dbReference type="Proteomes" id="UP000521032">
    <property type="component" value="Unassembled WGS sequence"/>
</dbReference>
<dbReference type="SMART" id="SM00896">
    <property type="entry name" value="FDX-ACB"/>
    <property type="match status" value="1"/>
</dbReference>
<dbReference type="NCBIfam" id="TIGR00472">
    <property type="entry name" value="pheT_bact"/>
    <property type="match status" value="1"/>
</dbReference>
<dbReference type="GO" id="GO:0004826">
    <property type="term" value="F:phenylalanine-tRNA ligase activity"/>
    <property type="evidence" value="ECO:0007669"/>
    <property type="project" value="UniProtKB-UniRule"/>
</dbReference>
<dbReference type="CDD" id="cd02796">
    <property type="entry name" value="tRNA_bind_bactPheRS"/>
    <property type="match status" value="1"/>
</dbReference>
<dbReference type="Pfam" id="PF01588">
    <property type="entry name" value="tRNA_bind"/>
    <property type="match status" value="1"/>
</dbReference>
<evidence type="ECO:0000256" key="8">
    <source>
        <dbReference type="ARBA" id="ARBA00022741"/>
    </source>
</evidence>
<dbReference type="InterPro" id="IPR005146">
    <property type="entry name" value="B3/B4_tRNA-bd"/>
</dbReference>
<comment type="subcellular location">
    <subcellularLocation>
        <location evidence="1 15">Cytoplasm</location>
    </subcellularLocation>
</comment>
<evidence type="ECO:0000259" key="18">
    <source>
        <dbReference type="PROSITE" id="PS51447"/>
    </source>
</evidence>
<evidence type="ECO:0000256" key="13">
    <source>
        <dbReference type="ARBA" id="ARBA00023146"/>
    </source>
</evidence>
<dbReference type="InterPro" id="IPR041616">
    <property type="entry name" value="PheRS_beta_core"/>
</dbReference>
<reference evidence="20 21" key="1">
    <citation type="submission" date="2020-07" db="EMBL/GenBank/DDBJ databases">
        <authorList>
            <person name="Criscuolo A."/>
        </authorList>
    </citation>
    <scope>NUCLEOTIDE SEQUENCE [LARGE SCALE GENOMIC DNA]</scope>
    <source>
        <strain evidence="21">CIP 111030</strain>
    </source>
</reference>
<organism evidence="20 21">
    <name type="scientific">Phocicoccus schoeneichii</name>
    <dbReference type="NCBI Taxonomy" id="1812261"/>
    <lineage>
        <taxon>Bacteria</taxon>
        <taxon>Bacillati</taxon>
        <taxon>Bacillota</taxon>
        <taxon>Bacilli</taxon>
        <taxon>Bacillales</taxon>
        <taxon>Salinicoccaceae</taxon>
        <taxon>Phocicoccus</taxon>
    </lineage>
</organism>
<keyword evidence="13 15" id="KW-0030">Aminoacyl-tRNA synthetase</keyword>
<dbReference type="AlphaFoldDB" id="A0A6V7RK57"/>
<keyword evidence="8 15" id="KW-0547">Nucleotide-binding</keyword>
<dbReference type="InterPro" id="IPR004532">
    <property type="entry name" value="Phe-tRNA-ligase_IIc_bsu_bact"/>
</dbReference>
<dbReference type="InterPro" id="IPR033714">
    <property type="entry name" value="tRNA_bind_bactPheRS"/>
</dbReference>
<dbReference type="SUPFAM" id="SSF50249">
    <property type="entry name" value="Nucleic acid-binding proteins"/>
    <property type="match status" value="1"/>
</dbReference>
<dbReference type="Gene3D" id="3.30.930.10">
    <property type="entry name" value="Bira Bifunctional Protein, Domain 2"/>
    <property type="match status" value="1"/>
</dbReference>
<evidence type="ECO:0000313" key="21">
    <source>
        <dbReference type="Proteomes" id="UP000521032"/>
    </source>
</evidence>
<comment type="caution">
    <text evidence="20">The sequence shown here is derived from an EMBL/GenBank/DDBJ whole genome shotgun (WGS) entry which is preliminary data.</text>
</comment>
<dbReference type="RefSeq" id="WP_186088129.1">
    <property type="nucleotide sequence ID" value="NZ_BMDB01000001.1"/>
</dbReference>
<dbReference type="InterPro" id="IPR045864">
    <property type="entry name" value="aa-tRNA-synth_II/BPL/LPL"/>
</dbReference>
<dbReference type="GO" id="GO:0000287">
    <property type="term" value="F:magnesium ion binding"/>
    <property type="evidence" value="ECO:0007669"/>
    <property type="project" value="UniProtKB-UniRule"/>
</dbReference>
<dbReference type="Gene3D" id="3.30.70.380">
    <property type="entry name" value="Ferrodoxin-fold anticodon-binding domain"/>
    <property type="match status" value="1"/>
</dbReference>
<evidence type="ECO:0000256" key="15">
    <source>
        <dbReference type="HAMAP-Rule" id="MF_00283"/>
    </source>
</evidence>
<comment type="similarity">
    <text evidence="2 15">Belongs to the phenylalanyl-tRNA synthetase beta subunit family. Type 1 subfamily.</text>
</comment>
<protein>
    <recommendedName>
        <fullName evidence="15">Phenylalanine--tRNA ligase beta subunit</fullName>
        <ecNumber evidence="15">6.1.1.20</ecNumber>
    </recommendedName>
    <alternativeName>
        <fullName evidence="15">Phenylalanyl-tRNA synthetase beta subunit</fullName>
        <shortName evidence="15">PheRS</shortName>
    </alternativeName>
</protein>
<keyword evidence="9 15" id="KW-0067">ATP-binding</keyword>
<dbReference type="GO" id="GO:0006432">
    <property type="term" value="P:phenylalanyl-tRNA aminoacylation"/>
    <property type="evidence" value="ECO:0007669"/>
    <property type="project" value="UniProtKB-UniRule"/>
</dbReference>
<dbReference type="Gene3D" id="3.50.40.10">
    <property type="entry name" value="Phenylalanyl-trna Synthetase, Chain B, domain 3"/>
    <property type="match status" value="1"/>
</dbReference>
<comment type="catalytic activity">
    <reaction evidence="14 15">
        <text>tRNA(Phe) + L-phenylalanine + ATP = L-phenylalanyl-tRNA(Phe) + AMP + diphosphate + H(+)</text>
        <dbReference type="Rhea" id="RHEA:19413"/>
        <dbReference type="Rhea" id="RHEA-COMP:9668"/>
        <dbReference type="Rhea" id="RHEA-COMP:9699"/>
        <dbReference type="ChEBI" id="CHEBI:15378"/>
        <dbReference type="ChEBI" id="CHEBI:30616"/>
        <dbReference type="ChEBI" id="CHEBI:33019"/>
        <dbReference type="ChEBI" id="CHEBI:58095"/>
        <dbReference type="ChEBI" id="CHEBI:78442"/>
        <dbReference type="ChEBI" id="CHEBI:78531"/>
        <dbReference type="ChEBI" id="CHEBI:456215"/>
        <dbReference type="EC" id="6.1.1.20"/>
    </reaction>
</comment>
<evidence type="ECO:0000256" key="4">
    <source>
        <dbReference type="ARBA" id="ARBA00022490"/>
    </source>
</evidence>
<evidence type="ECO:0000256" key="3">
    <source>
        <dbReference type="ARBA" id="ARBA00011209"/>
    </source>
</evidence>
<dbReference type="InterPro" id="IPR002547">
    <property type="entry name" value="tRNA-bd_dom"/>
</dbReference>
<evidence type="ECO:0000256" key="11">
    <source>
        <dbReference type="ARBA" id="ARBA00022884"/>
    </source>
</evidence>
<keyword evidence="21" id="KW-1185">Reference proteome</keyword>
<dbReference type="PROSITE" id="PS51483">
    <property type="entry name" value="B5"/>
    <property type="match status" value="1"/>
</dbReference>
<dbReference type="Pfam" id="PF17759">
    <property type="entry name" value="tRNA_synthFbeta"/>
    <property type="match status" value="1"/>
</dbReference>
<evidence type="ECO:0000256" key="10">
    <source>
        <dbReference type="ARBA" id="ARBA00022842"/>
    </source>
</evidence>
<comment type="cofactor">
    <cofactor evidence="15">
        <name>Mg(2+)</name>
        <dbReference type="ChEBI" id="CHEBI:18420"/>
    </cofactor>
    <text evidence="15">Binds 2 magnesium ions per tetramer.</text>
</comment>
<evidence type="ECO:0000256" key="12">
    <source>
        <dbReference type="ARBA" id="ARBA00022917"/>
    </source>
</evidence>
<dbReference type="InterPro" id="IPR005121">
    <property type="entry name" value="Fdx_antiC-bd"/>
</dbReference>
<dbReference type="Pfam" id="PF03483">
    <property type="entry name" value="B3_4"/>
    <property type="match status" value="1"/>
</dbReference>
<evidence type="ECO:0000256" key="14">
    <source>
        <dbReference type="ARBA" id="ARBA00049255"/>
    </source>
</evidence>
<dbReference type="GO" id="GO:0000049">
    <property type="term" value="F:tRNA binding"/>
    <property type="evidence" value="ECO:0007669"/>
    <property type="project" value="UniProtKB-UniRule"/>
</dbReference>
<dbReference type="NCBIfam" id="NF045760">
    <property type="entry name" value="YtpR"/>
    <property type="match status" value="1"/>
</dbReference>
<keyword evidence="11 16" id="KW-0694">RNA-binding</keyword>
<evidence type="ECO:0000256" key="5">
    <source>
        <dbReference type="ARBA" id="ARBA00022555"/>
    </source>
</evidence>
<gene>
    <name evidence="20" type="primary">pheT_1</name>
    <name evidence="15" type="synonym">pheT</name>
    <name evidence="20" type="ORF">JEOSCH030_01400</name>
</gene>
<dbReference type="FunFam" id="3.30.930.10:FF:000022">
    <property type="entry name" value="Phenylalanine--tRNA ligase beta subunit"/>
    <property type="match status" value="1"/>
</dbReference>
<dbReference type="PROSITE" id="PS51447">
    <property type="entry name" value="FDX_ACB"/>
    <property type="match status" value="1"/>
</dbReference>
<accession>A0A6V7RK57</accession>
<dbReference type="InterPro" id="IPR036690">
    <property type="entry name" value="Fdx_antiC-bd_sf"/>
</dbReference>
<dbReference type="GO" id="GO:0140096">
    <property type="term" value="F:catalytic activity, acting on a protein"/>
    <property type="evidence" value="ECO:0007669"/>
    <property type="project" value="UniProtKB-ARBA"/>
</dbReference>
<proteinExistence type="inferred from homology"/>
<keyword evidence="4 15" id="KW-0963">Cytoplasm</keyword>
<dbReference type="FunFam" id="2.40.50.140:FF:000045">
    <property type="entry name" value="Phenylalanine--tRNA ligase beta subunit"/>
    <property type="match status" value="1"/>
</dbReference>
<feature type="binding site" evidence="15">
    <location>
        <position position="468"/>
    </location>
    <ligand>
        <name>Mg(2+)</name>
        <dbReference type="ChEBI" id="CHEBI:18420"/>
        <note>shared with alpha subunit</note>
    </ligand>
</feature>
<sequence>MKVSKEWLETFISVDADTATLAETITRGGIEVDDIIDYTEGIKNLVVGYVESVKQHPEADKLNLCQVNTGEETVQIVCGAPNVKADSYVIVSKVGGRLPGGIKIKKAKLRGEESYGMICSLQEIGISEEYVPKEYKEGIFIFNEKQTPGTNALEALYLDDQVLEFDLTPNRKDALSMIGTAYEVRALFGGEVVEPELNMTETEDISGISVKNEDSEAVPFYALRKVNNVKIAPSPVWMQHRLLKAGIRPINNVVDISNYVLLEFGQPLHIFDYDAIGSKEIVTRRAKENEKMTTLDGKERTLLESDIVVTNGKEPVALAGVMGGDFSEVTHNTKNVVIESAVFEPVSVRKTSGRLNLRSEASSRFEKGVSHEFVIKALDRTAYLLETLAGGTVEKGIVSDGELDLTPTEIDTSVSFINNRLGLDLNADKITEILDKLGIDVKVDGDNIHAIIPSRRDDLKIPEDITEEVARIYGYDNLPSTLPVYSEITPGRLTDNQVKTRIIKNQLSSLGLSGAINYALTESSRATEFTNATVGLQLTMPMSEIHSTLRTSLIPHLVDNVTYNMNRQRKSVSLYEVGKVFETNGQDKLPTEITKLAAVISGPQYSVEWLGESLLSDFYTLKGILDSIFTRFSLKPHITYEATNEYKELHPGRTAHVLLKGKVIGLIGELHPKYADDHDLNQTTVFEVNLDELYRETEGTIRYEQLPKYPQITRDIALEVNSEVTVQDITDLIYKQNVNYLINVEPFDVYEGEHIEAGKKSVALHITYLNKEETLTDEVVETLHTPVVEALLSEGFKIRE</sequence>
<dbReference type="InterPro" id="IPR012340">
    <property type="entry name" value="NA-bd_OB-fold"/>
</dbReference>
<name>A0A6V7RK57_9BACL</name>
<dbReference type="GO" id="GO:0009328">
    <property type="term" value="C:phenylalanine-tRNA ligase complex"/>
    <property type="evidence" value="ECO:0007669"/>
    <property type="project" value="TreeGrafter"/>
</dbReference>
<dbReference type="PANTHER" id="PTHR10947:SF0">
    <property type="entry name" value="PHENYLALANINE--TRNA LIGASE BETA SUBUNIT"/>
    <property type="match status" value="1"/>
</dbReference>
<feature type="domain" description="B5" evidence="19">
    <location>
        <begin position="405"/>
        <end position="480"/>
    </location>
</feature>
<keyword evidence="5 16" id="KW-0820">tRNA-binding</keyword>
<dbReference type="EMBL" id="CAJEWE010000010">
    <property type="protein sequence ID" value="CAD2077832.1"/>
    <property type="molecule type" value="Genomic_DNA"/>
</dbReference>
<dbReference type="SUPFAM" id="SSF56037">
    <property type="entry name" value="PheT/TilS domain"/>
    <property type="match status" value="1"/>
</dbReference>
<dbReference type="Pfam" id="PF03484">
    <property type="entry name" value="B5"/>
    <property type="match status" value="1"/>
</dbReference>
<comment type="subunit">
    <text evidence="3 15">Tetramer of two alpha and two beta subunits.</text>
</comment>
<evidence type="ECO:0000256" key="7">
    <source>
        <dbReference type="ARBA" id="ARBA00022723"/>
    </source>
</evidence>
<dbReference type="InterPro" id="IPR045060">
    <property type="entry name" value="Phe-tRNA-ligase_IIc_bsu"/>
</dbReference>
<dbReference type="SUPFAM" id="SSF46955">
    <property type="entry name" value="Putative DNA-binding domain"/>
    <property type="match status" value="1"/>
</dbReference>
<dbReference type="FunFam" id="3.50.40.10:FF:000001">
    <property type="entry name" value="Phenylalanine--tRNA ligase beta subunit"/>
    <property type="match status" value="1"/>
</dbReference>
<evidence type="ECO:0000256" key="6">
    <source>
        <dbReference type="ARBA" id="ARBA00022598"/>
    </source>
</evidence>
<evidence type="ECO:0000259" key="17">
    <source>
        <dbReference type="PROSITE" id="PS50886"/>
    </source>
</evidence>
<dbReference type="PANTHER" id="PTHR10947">
    <property type="entry name" value="PHENYLALANYL-TRNA SYNTHETASE BETA CHAIN AND LEUCINE-RICH REPEAT-CONTAINING PROTEIN 47"/>
    <property type="match status" value="1"/>
</dbReference>
<dbReference type="Pfam" id="PF03147">
    <property type="entry name" value="FDX-ACB"/>
    <property type="match status" value="1"/>
</dbReference>
<dbReference type="InterPro" id="IPR020825">
    <property type="entry name" value="Phe-tRNA_synthase-like_B3/B4"/>
</dbReference>
<keyword evidence="10 15" id="KW-0460">Magnesium</keyword>
<evidence type="ECO:0000256" key="1">
    <source>
        <dbReference type="ARBA" id="ARBA00004496"/>
    </source>
</evidence>
<dbReference type="SUPFAM" id="SSF55681">
    <property type="entry name" value="Class II aaRS and biotin synthetases"/>
    <property type="match status" value="1"/>
</dbReference>
<evidence type="ECO:0000259" key="19">
    <source>
        <dbReference type="PROSITE" id="PS51483"/>
    </source>
</evidence>
<dbReference type="FunFam" id="3.30.70.380:FF:000001">
    <property type="entry name" value="Phenylalanine--tRNA ligase beta subunit"/>
    <property type="match status" value="1"/>
</dbReference>
<evidence type="ECO:0000256" key="2">
    <source>
        <dbReference type="ARBA" id="ARBA00008653"/>
    </source>
</evidence>
<feature type="binding site" evidence="15">
    <location>
        <position position="467"/>
    </location>
    <ligand>
        <name>Mg(2+)</name>
        <dbReference type="ChEBI" id="CHEBI:18420"/>
        <note>shared with alpha subunit</note>
    </ligand>
</feature>
<dbReference type="EC" id="6.1.1.20" evidence="15"/>
<dbReference type="CDD" id="cd00769">
    <property type="entry name" value="PheRS_beta_core"/>
    <property type="match status" value="1"/>
</dbReference>
<evidence type="ECO:0000256" key="9">
    <source>
        <dbReference type="ARBA" id="ARBA00022840"/>
    </source>
</evidence>
<dbReference type="GO" id="GO:0005524">
    <property type="term" value="F:ATP binding"/>
    <property type="evidence" value="ECO:0007669"/>
    <property type="project" value="UniProtKB-UniRule"/>
</dbReference>
<dbReference type="GO" id="GO:0016740">
    <property type="term" value="F:transferase activity"/>
    <property type="evidence" value="ECO:0007669"/>
    <property type="project" value="UniProtKB-ARBA"/>
</dbReference>
<dbReference type="Gene3D" id="3.30.56.10">
    <property type="match status" value="2"/>
</dbReference>